<dbReference type="PANTHER" id="PTHR14463">
    <property type="entry name" value="LIPASE MATURATION FACTOR"/>
    <property type="match status" value="1"/>
</dbReference>
<feature type="compositionally biased region" description="Basic and acidic residues" evidence="8">
    <location>
        <begin position="115"/>
        <end position="129"/>
    </location>
</feature>
<feature type="transmembrane region" description="Helical" evidence="7">
    <location>
        <begin position="145"/>
        <end position="163"/>
    </location>
</feature>
<organism evidence="11">
    <name type="scientific">Scylla olivacea</name>
    <name type="common">Orange mud crab</name>
    <name type="synonym">Cancer olivacea</name>
    <dbReference type="NCBI Taxonomy" id="85551"/>
    <lineage>
        <taxon>Eukaryota</taxon>
        <taxon>Metazoa</taxon>
        <taxon>Ecdysozoa</taxon>
        <taxon>Arthropoda</taxon>
        <taxon>Crustacea</taxon>
        <taxon>Multicrustacea</taxon>
        <taxon>Malacostraca</taxon>
        <taxon>Eumalacostraca</taxon>
        <taxon>Eucarida</taxon>
        <taxon>Decapoda</taxon>
        <taxon>Pleocyemata</taxon>
        <taxon>Brachyura</taxon>
        <taxon>Eubrachyura</taxon>
        <taxon>Portunoidea</taxon>
        <taxon>Portunidae</taxon>
        <taxon>Portuninae</taxon>
        <taxon>Scylla</taxon>
    </lineage>
</organism>
<evidence type="ECO:0000256" key="8">
    <source>
        <dbReference type="SAM" id="MobiDB-lite"/>
    </source>
</evidence>
<keyword evidence="4 7" id="KW-0256">Endoplasmic reticulum</keyword>
<evidence type="ECO:0000259" key="10">
    <source>
        <dbReference type="Pfam" id="PF25179"/>
    </source>
</evidence>
<keyword evidence="6 7" id="KW-0472">Membrane</keyword>
<dbReference type="InterPro" id="IPR057434">
    <property type="entry name" value="LMF1/2_N"/>
</dbReference>
<feature type="domain" description="Lipase maturation factor 1/2 C-terminal" evidence="10">
    <location>
        <begin position="488"/>
        <end position="628"/>
    </location>
</feature>
<feature type="transmembrane region" description="Helical" evidence="7">
    <location>
        <begin position="452"/>
        <end position="473"/>
    </location>
</feature>
<accession>A0A0P4W6R6</accession>
<dbReference type="Pfam" id="PF25179">
    <property type="entry name" value="LMF1_C"/>
    <property type="match status" value="1"/>
</dbReference>
<name>A0A0P4W6R6_SCYOL</name>
<feature type="transmembrane region" description="Helical" evidence="7">
    <location>
        <begin position="218"/>
        <end position="247"/>
    </location>
</feature>
<evidence type="ECO:0000256" key="5">
    <source>
        <dbReference type="ARBA" id="ARBA00022989"/>
    </source>
</evidence>
<dbReference type="InterPro" id="IPR057433">
    <property type="entry name" value="LMF1/2_C"/>
</dbReference>
<feature type="compositionally biased region" description="Acidic residues" evidence="8">
    <location>
        <begin position="25"/>
        <end position="38"/>
    </location>
</feature>
<evidence type="ECO:0000256" key="7">
    <source>
        <dbReference type="RuleBase" id="RU361229"/>
    </source>
</evidence>
<evidence type="ECO:0000256" key="1">
    <source>
        <dbReference type="ARBA" id="ARBA00004477"/>
    </source>
</evidence>
<keyword evidence="5 7" id="KW-1133">Transmembrane helix</keyword>
<sequence>MEIGDMRIRRRRREGEETESRWEGQVEEEEEEALLDLDEVIKERREKIKERQQTEDEDEGEESDKDVNNEKAKREHKKNKKEKEEEKGKERCEDEQKEDDIEEKPLMEKEEEAQEDKKSEEEHEGRAERQDVTLLPDSYWLTRIVYLRFLAFIYAVAFLVALHQNKQLIGDNGLLPVKNYMQLVAQRVGNDWWERIKAAPTLLWLAEPWTTVDPWLDLIAGTGLTLACVVLLLGAANVFIMLALWILYHSLVAVGQQWYGFGWESQLLETGLLGVWGVPLLSLRPLPTSSPPPLVMVWGLRWLIFRIMMGAGLIKVRGDPCWMDLTCMNYHYQTQPVPNPMSYYLHQSPETVHKLETLGNHIIELLLPFFTFLPRAFMITCGIGQIMFQVILIISGNLSFLNWLTIVPSLAYFDDRWYAGLFSQATRQRVAHLQHLQHRDSPLVEPGNTRKAVNVSVGIMLAFLSLPVVVNLLSSRQAMNTSFEPFRIVNTYGAFGSITKQRTEVVFEGTRHTNPESPSAVWEEYEFKCKPGRVDRTPCLISPYHYRLDWLMWFAAFQRYSDNPWLVHLAGKFLVNDKSASSLIAHNPFLGKEPPRFVRALHYNYNYTSLGSGSQDWYTRELIGTYLPPLDISTLRPIFKRMGWDTLVRPATST</sequence>
<dbReference type="AlphaFoldDB" id="A0A0P4W6R6"/>
<dbReference type="GO" id="GO:0051604">
    <property type="term" value="P:protein maturation"/>
    <property type="evidence" value="ECO:0007669"/>
    <property type="project" value="InterPro"/>
</dbReference>
<evidence type="ECO:0000259" key="9">
    <source>
        <dbReference type="Pfam" id="PF06762"/>
    </source>
</evidence>
<feature type="compositionally biased region" description="Basic and acidic residues" evidence="8">
    <location>
        <begin position="1"/>
        <end position="24"/>
    </location>
</feature>
<evidence type="ECO:0000256" key="4">
    <source>
        <dbReference type="ARBA" id="ARBA00022824"/>
    </source>
</evidence>
<comment type="subcellular location">
    <subcellularLocation>
        <location evidence="1 7">Endoplasmic reticulum membrane</location>
        <topology evidence="1 7">Multi-pass membrane protein</topology>
    </subcellularLocation>
</comment>
<feature type="compositionally biased region" description="Basic and acidic residues" evidence="8">
    <location>
        <begin position="81"/>
        <end position="94"/>
    </location>
</feature>
<dbReference type="EMBL" id="GDRN01096519">
    <property type="protein sequence ID" value="JAI59324.1"/>
    <property type="molecule type" value="Transcribed_RNA"/>
</dbReference>
<feature type="compositionally biased region" description="Acidic residues" evidence="8">
    <location>
        <begin position="55"/>
        <end position="64"/>
    </location>
</feature>
<evidence type="ECO:0000256" key="3">
    <source>
        <dbReference type="ARBA" id="ARBA00022692"/>
    </source>
</evidence>
<comment type="similarity">
    <text evidence="2 7">Belongs to the lipase maturation factor family.</text>
</comment>
<dbReference type="Pfam" id="PF06762">
    <property type="entry name" value="LMF1"/>
    <property type="match status" value="1"/>
</dbReference>
<comment type="function">
    <text evidence="7">Involved in the maturation of specific proteins in the endoplasmic reticulum.</text>
</comment>
<comment type="caution">
    <text evidence="7">Lacks conserved residue(s) required for the propagation of feature annotation.</text>
</comment>
<feature type="region of interest" description="Disordered" evidence="8">
    <location>
        <begin position="1"/>
        <end position="129"/>
    </location>
</feature>
<proteinExistence type="inferred from homology"/>
<feature type="compositionally biased region" description="Basic and acidic residues" evidence="8">
    <location>
        <begin position="39"/>
        <end position="54"/>
    </location>
</feature>
<dbReference type="GO" id="GO:0005789">
    <property type="term" value="C:endoplasmic reticulum membrane"/>
    <property type="evidence" value="ECO:0007669"/>
    <property type="project" value="UniProtKB-SubCell"/>
</dbReference>
<feature type="domain" description="Lipase maturation factor 1/2 N-terminal" evidence="9">
    <location>
        <begin position="259"/>
        <end position="417"/>
    </location>
</feature>
<reference evidence="11" key="1">
    <citation type="submission" date="2015-09" db="EMBL/GenBank/DDBJ databases">
        <title>Scylla olivacea transcriptome.</title>
        <authorList>
            <person name="Ikhwanuddin M."/>
        </authorList>
    </citation>
    <scope>NUCLEOTIDE SEQUENCE</scope>
</reference>
<evidence type="ECO:0000256" key="2">
    <source>
        <dbReference type="ARBA" id="ARBA00005512"/>
    </source>
</evidence>
<dbReference type="PANTHER" id="PTHR14463:SF10">
    <property type="entry name" value="LIPASE MATURATION FACTOR 1"/>
    <property type="match status" value="1"/>
</dbReference>
<evidence type="ECO:0000313" key="11">
    <source>
        <dbReference type="EMBL" id="JAI59324.1"/>
    </source>
</evidence>
<dbReference type="InterPro" id="IPR009613">
    <property type="entry name" value="LMF"/>
</dbReference>
<protein>
    <recommendedName>
        <fullName evidence="7">Lipase maturation factor</fullName>
    </recommendedName>
</protein>
<keyword evidence="3 7" id="KW-0812">Transmembrane</keyword>
<evidence type="ECO:0000256" key="6">
    <source>
        <dbReference type="ARBA" id="ARBA00023136"/>
    </source>
</evidence>